<keyword evidence="2" id="KW-0808">Transferase</keyword>
<dbReference type="PROSITE" id="PS51186">
    <property type="entry name" value="GNAT"/>
    <property type="match status" value="1"/>
</dbReference>
<keyword evidence="2" id="KW-0012">Acyltransferase</keyword>
<dbReference type="AlphaFoldDB" id="A0A380BNY5"/>
<dbReference type="Gene3D" id="3.40.630.30">
    <property type="match status" value="1"/>
</dbReference>
<feature type="domain" description="N-acetyltransferase" evidence="1">
    <location>
        <begin position="8"/>
        <end position="150"/>
    </location>
</feature>
<organism evidence="2 3">
    <name type="scientific">Sphingobacterium spiritivorum</name>
    <name type="common">Flavobacterium spiritivorum</name>
    <dbReference type="NCBI Taxonomy" id="258"/>
    <lineage>
        <taxon>Bacteria</taxon>
        <taxon>Pseudomonadati</taxon>
        <taxon>Bacteroidota</taxon>
        <taxon>Sphingobacteriia</taxon>
        <taxon>Sphingobacteriales</taxon>
        <taxon>Sphingobacteriaceae</taxon>
        <taxon>Sphingobacterium</taxon>
    </lineage>
</organism>
<proteinExistence type="predicted"/>
<evidence type="ECO:0000313" key="3">
    <source>
        <dbReference type="Proteomes" id="UP000254893"/>
    </source>
</evidence>
<dbReference type="CDD" id="cd04301">
    <property type="entry name" value="NAT_SF"/>
    <property type="match status" value="1"/>
</dbReference>
<protein>
    <submittedName>
        <fullName evidence="2">Putative acyltransferase</fullName>
    </submittedName>
</protein>
<reference evidence="2 3" key="1">
    <citation type="submission" date="2018-06" db="EMBL/GenBank/DDBJ databases">
        <authorList>
            <consortium name="Pathogen Informatics"/>
            <person name="Doyle S."/>
        </authorList>
    </citation>
    <scope>NUCLEOTIDE SEQUENCE [LARGE SCALE GENOMIC DNA]</scope>
    <source>
        <strain evidence="2 3">NCTC11388</strain>
    </source>
</reference>
<dbReference type="GO" id="GO:0016747">
    <property type="term" value="F:acyltransferase activity, transferring groups other than amino-acyl groups"/>
    <property type="evidence" value="ECO:0007669"/>
    <property type="project" value="InterPro"/>
</dbReference>
<dbReference type="EMBL" id="UGYW01000002">
    <property type="protein sequence ID" value="SUJ04540.1"/>
    <property type="molecule type" value="Genomic_DNA"/>
</dbReference>
<evidence type="ECO:0000313" key="2">
    <source>
        <dbReference type="EMBL" id="SUJ04540.1"/>
    </source>
</evidence>
<dbReference type="Proteomes" id="UP000254893">
    <property type="component" value="Unassembled WGS sequence"/>
</dbReference>
<dbReference type="InterPro" id="IPR000182">
    <property type="entry name" value="GNAT_dom"/>
</dbReference>
<accession>A0A380BNY5</accession>
<gene>
    <name evidence="2" type="ORF">NCTC11388_01379</name>
</gene>
<name>A0A380BNY5_SPHSI</name>
<evidence type="ECO:0000259" key="1">
    <source>
        <dbReference type="PROSITE" id="PS51186"/>
    </source>
</evidence>
<dbReference type="RefSeq" id="WP_115169583.1">
    <property type="nucleotide sequence ID" value="NZ_UGYW01000002.1"/>
</dbReference>
<dbReference type="Pfam" id="PF13673">
    <property type="entry name" value="Acetyltransf_10"/>
    <property type="match status" value="1"/>
</dbReference>
<dbReference type="InterPro" id="IPR016181">
    <property type="entry name" value="Acyl_CoA_acyltransferase"/>
</dbReference>
<sequence length="150" mass="17470">MTTVWFYKTFDALSTNQLYQILKLRNEVFVVEQNCPYLDCDNKDQKCDHLWAMINNDIAAYARIVPAGVSYKEVSIGRVLSNPAYRKQKIGRELMRRAVDNIMDQYGAVDIRIGAQLYLKAFYESFGFQQASEEYLEDGIPHIEMLRKPQ</sequence>
<dbReference type="SUPFAM" id="SSF55729">
    <property type="entry name" value="Acyl-CoA N-acyltransferases (Nat)"/>
    <property type="match status" value="1"/>
</dbReference>